<feature type="non-terminal residue" evidence="2">
    <location>
        <position position="1"/>
    </location>
</feature>
<keyword evidence="3" id="KW-1185">Reference proteome</keyword>
<feature type="region of interest" description="Disordered" evidence="1">
    <location>
        <begin position="203"/>
        <end position="227"/>
    </location>
</feature>
<evidence type="ECO:0000313" key="2">
    <source>
        <dbReference type="EMBL" id="PKK16664.1"/>
    </source>
</evidence>
<feature type="non-terminal residue" evidence="2">
    <location>
        <position position="227"/>
    </location>
</feature>
<protein>
    <submittedName>
        <fullName evidence="2">UDP-galactose translocator-like</fullName>
    </submittedName>
</protein>
<dbReference type="AlphaFoldDB" id="A0A2I0LGT8"/>
<name>A0A2I0LGT8_COLLI</name>
<feature type="region of interest" description="Disordered" evidence="1">
    <location>
        <begin position="1"/>
        <end position="79"/>
    </location>
</feature>
<evidence type="ECO:0000313" key="3">
    <source>
        <dbReference type="Proteomes" id="UP000053872"/>
    </source>
</evidence>
<feature type="compositionally biased region" description="Low complexity" evidence="1">
    <location>
        <begin position="147"/>
        <end position="162"/>
    </location>
</feature>
<organism evidence="2 3">
    <name type="scientific">Columba livia</name>
    <name type="common">Rock dove</name>
    <dbReference type="NCBI Taxonomy" id="8932"/>
    <lineage>
        <taxon>Eukaryota</taxon>
        <taxon>Metazoa</taxon>
        <taxon>Chordata</taxon>
        <taxon>Craniata</taxon>
        <taxon>Vertebrata</taxon>
        <taxon>Euteleostomi</taxon>
        <taxon>Archelosauria</taxon>
        <taxon>Archosauria</taxon>
        <taxon>Dinosauria</taxon>
        <taxon>Saurischia</taxon>
        <taxon>Theropoda</taxon>
        <taxon>Coelurosauria</taxon>
        <taxon>Aves</taxon>
        <taxon>Neognathae</taxon>
        <taxon>Neoaves</taxon>
        <taxon>Columbimorphae</taxon>
        <taxon>Columbiformes</taxon>
        <taxon>Columbidae</taxon>
        <taxon>Columba</taxon>
    </lineage>
</organism>
<gene>
    <name evidence="2" type="ORF">A306_00015268</name>
</gene>
<comment type="caution">
    <text evidence="2">The sequence shown here is derived from an EMBL/GenBank/DDBJ whole genome shotgun (WGS) entry which is preliminary data.</text>
</comment>
<dbReference type="EMBL" id="AKCR02001143">
    <property type="protein sequence ID" value="PKK16664.1"/>
    <property type="molecule type" value="Genomic_DNA"/>
</dbReference>
<feature type="compositionally biased region" description="Low complexity" evidence="1">
    <location>
        <begin position="218"/>
        <end position="227"/>
    </location>
</feature>
<proteinExistence type="predicted"/>
<reference evidence="2 3" key="1">
    <citation type="journal article" date="2013" name="Science">
        <title>Genomic diversity and evolution of the head crest in the rock pigeon.</title>
        <authorList>
            <person name="Shapiro M.D."/>
            <person name="Kronenberg Z."/>
            <person name="Li C."/>
            <person name="Domyan E.T."/>
            <person name="Pan H."/>
            <person name="Campbell M."/>
            <person name="Tan H."/>
            <person name="Huff C.D."/>
            <person name="Hu H."/>
            <person name="Vickrey A.I."/>
            <person name="Nielsen S.C."/>
            <person name="Stringham S.A."/>
            <person name="Hu H."/>
            <person name="Willerslev E."/>
            <person name="Gilbert M.T."/>
            <person name="Yandell M."/>
            <person name="Zhang G."/>
            <person name="Wang J."/>
        </authorList>
    </citation>
    <scope>NUCLEOTIDE SEQUENCE [LARGE SCALE GENOMIC DNA]</scope>
    <source>
        <tissue evidence="2">Blood</tissue>
    </source>
</reference>
<feature type="region of interest" description="Disordered" evidence="1">
    <location>
        <begin position="145"/>
        <end position="172"/>
    </location>
</feature>
<evidence type="ECO:0000256" key="1">
    <source>
        <dbReference type="SAM" id="MobiDB-lite"/>
    </source>
</evidence>
<accession>A0A2I0LGT8</accession>
<dbReference type="Proteomes" id="UP000053872">
    <property type="component" value="Unassembled WGS sequence"/>
</dbReference>
<sequence>VPPAPPGQPGGAGAAERVAGSQHPVRADAAGGAVPAQHRRGAGRGPGDAVCPRCPRQRAADGAGAAGRGAGTRWGHAAPGRPLPHLHLPEQPAVRGHLQPARGHLPGHVPAEDPDHGRVLGAAAGHVAVPHAVGVAGAAVPGGGPGADRPAAAAPGVPVPGAGSPPEPAGGAGGRRHLLLVLGLRRRLLRAAAQEHGRLHLAAQRAAGRRGHRGGAAGHAAGRGLLG</sequence>
<dbReference type="InParanoid" id="A0A2I0LGT8"/>